<evidence type="ECO:0000313" key="8">
    <source>
        <dbReference type="Proteomes" id="UP001168640"/>
    </source>
</evidence>
<dbReference type="InterPro" id="IPR050833">
    <property type="entry name" value="Poly_Biosynth_Transport"/>
</dbReference>
<evidence type="ECO:0000256" key="3">
    <source>
        <dbReference type="ARBA" id="ARBA00022692"/>
    </source>
</evidence>
<feature type="transmembrane region" description="Helical" evidence="6">
    <location>
        <begin position="42"/>
        <end position="65"/>
    </location>
</feature>
<dbReference type="PANTHER" id="PTHR30250:SF11">
    <property type="entry name" value="O-ANTIGEN TRANSPORTER-RELATED"/>
    <property type="match status" value="1"/>
</dbReference>
<gene>
    <name evidence="7" type="ORF">QVZ43_01255</name>
</gene>
<reference evidence="7" key="1">
    <citation type="submission" date="2023-07" db="EMBL/GenBank/DDBJ databases">
        <title>Marinobacter sp. chi1 genome sequencing and assembly.</title>
        <authorList>
            <person name="Park S."/>
        </authorList>
    </citation>
    <scope>NUCLEOTIDE SEQUENCE</scope>
    <source>
        <strain evidence="7">Chi1</strain>
    </source>
</reference>
<feature type="transmembrane region" description="Helical" evidence="6">
    <location>
        <begin position="374"/>
        <end position="392"/>
    </location>
</feature>
<dbReference type="EMBL" id="JAUMIS010000001">
    <property type="protein sequence ID" value="MDO3720325.1"/>
    <property type="molecule type" value="Genomic_DNA"/>
</dbReference>
<accession>A0ABT8VWG1</accession>
<organism evidence="7 8">
    <name type="scientific">Marinobacter suaedae</name>
    <dbReference type="NCBI Taxonomy" id="3057675"/>
    <lineage>
        <taxon>Bacteria</taxon>
        <taxon>Pseudomonadati</taxon>
        <taxon>Pseudomonadota</taxon>
        <taxon>Gammaproteobacteria</taxon>
        <taxon>Pseudomonadales</taxon>
        <taxon>Marinobacteraceae</taxon>
        <taxon>Marinobacter</taxon>
    </lineage>
</organism>
<evidence type="ECO:0000256" key="4">
    <source>
        <dbReference type="ARBA" id="ARBA00022989"/>
    </source>
</evidence>
<evidence type="ECO:0000256" key="5">
    <source>
        <dbReference type="ARBA" id="ARBA00023136"/>
    </source>
</evidence>
<feature type="transmembrane region" description="Helical" evidence="6">
    <location>
        <begin position="160"/>
        <end position="179"/>
    </location>
</feature>
<dbReference type="CDD" id="cd13125">
    <property type="entry name" value="MATE_like_10"/>
    <property type="match status" value="1"/>
</dbReference>
<dbReference type="PANTHER" id="PTHR30250">
    <property type="entry name" value="PST FAMILY PREDICTED COLANIC ACID TRANSPORTER"/>
    <property type="match status" value="1"/>
</dbReference>
<dbReference type="Pfam" id="PF01943">
    <property type="entry name" value="Polysacc_synt"/>
    <property type="match status" value="1"/>
</dbReference>
<comment type="caution">
    <text evidence="7">The sequence shown here is derived from an EMBL/GenBank/DDBJ whole genome shotgun (WGS) entry which is preliminary data.</text>
</comment>
<comment type="subcellular location">
    <subcellularLocation>
        <location evidence="1">Cell membrane</location>
        <topology evidence="1">Multi-pass membrane protein</topology>
    </subcellularLocation>
</comment>
<feature type="transmembrane region" description="Helical" evidence="6">
    <location>
        <begin position="130"/>
        <end position="148"/>
    </location>
</feature>
<evidence type="ECO:0000256" key="1">
    <source>
        <dbReference type="ARBA" id="ARBA00004651"/>
    </source>
</evidence>
<feature type="transmembrane region" description="Helical" evidence="6">
    <location>
        <begin position="263"/>
        <end position="286"/>
    </location>
</feature>
<dbReference type="RefSeq" id="WP_302908564.1">
    <property type="nucleotide sequence ID" value="NZ_JAUMIS010000001.1"/>
</dbReference>
<feature type="transmembrane region" description="Helical" evidence="6">
    <location>
        <begin position="185"/>
        <end position="206"/>
    </location>
</feature>
<evidence type="ECO:0000313" key="7">
    <source>
        <dbReference type="EMBL" id="MDO3720325.1"/>
    </source>
</evidence>
<proteinExistence type="predicted"/>
<dbReference type="Proteomes" id="UP001168640">
    <property type="component" value="Unassembled WGS sequence"/>
</dbReference>
<feature type="transmembrane region" description="Helical" evidence="6">
    <location>
        <begin position="307"/>
        <end position="328"/>
    </location>
</feature>
<evidence type="ECO:0000256" key="6">
    <source>
        <dbReference type="SAM" id="Phobius"/>
    </source>
</evidence>
<sequence>MSEKSSHKQILKSSAIIGSASLINILIGLIRQKALAVLLGPSGVGLIGMFQAVMGTVSSVSALGLSTSGNRQIAEANGRGDQDALDQVRRALFWGTLFLSVLGAATMWVFRHQFAKYLLDAPDKADSLGWLSIGVALSIAAGSQTALLGGLRRISDIAKFQVLSSILSLTFGVSAIWVFGERGILIFILTIPLSAFLLGHFFVSRIGRVSAPFPGFKSFFPHWRKMASIGIPFMLAGLATGLGMLMARSIIQRELGSVEQGYFQAAWTISMTYLGFVLAAMGTDYYPRLTSAIHNHEQANRLVNEQIEVVLLLAGPVIVTLLGLAPWAIRLLYSAEFALATDILRWQLLGDVLKITAWPLGFVILSAGAGKTYMMTESFAMAVFVIFIWLLIPEIGVISTGISFLVMYCVYLPLVYSLARWRTGLLINADVKVTFAILMVVVSSVFLSSLWDDLAGAVLGVILGIVLGIINFLKVIKKAELSGPIKKIATLVKSRLATIGINFD</sequence>
<name>A0ABT8VWG1_9GAMM</name>
<feature type="transmembrane region" description="Helical" evidence="6">
    <location>
        <begin position="12"/>
        <end position="30"/>
    </location>
</feature>
<keyword evidence="3 6" id="KW-0812">Transmembrane</keyword>
<feature type="transmembrane region" description="Helical" evidence="6">
    <location>
        <begin position="91"/>
        <end position="110"/>
    </location>
</feature>
<dbReference type="InterPro" id="IPR002797">
    <property type="entry name" value="Polysacc_synth"/>
</dbReference>
<keyword evidence="5 6" id="KW-0472">Membrane</keyword>
<feature type="transmembrane region" description="Helical" evidence="6">
    <location>
        <begin position="457"/>
        <end position="476"/>
    </location>
</feature>
<dbReference type="InterPro" id="IPR044550">
    <property type="entry name" value="WzxE"/>
</dbReference>
<feature type="transmembrane region" description="Helical" evidence="6">
    <location>
        <begin position="348"/>
        <end position="367"/>
    </location>
</feature>
<protein>
    <submittedName>
        <fullName evidence="7">O-antigen translocase</fullName>
    </submittedName>
</protein>
<feature type="transmembrane region" description="Helical" evidence="6">
    <location>
        <begin position="398"/>
        <end position="419"/>
    </location>
</feature>
<keyword evidence="4 6" id="KW-1133">Transmembrane helix</keyword>
<keyword evidence="2" id="KW-1003">Cell membrane</keyword>
<feature type="transmembrane region" description="Helical" evidence="6">
    <location>
        <begin position="227"/>
        <end position="251"/>
    </location>
</feature>
<evidence type="ECO:0000256" key="2">
    <source>
        <dbReference type="ARBA" id="ARBA00022475"/>
    </source>
</evidence>
<feature type="transmembrane region" description="Helical" evidence="6">
    <location>
        <begin position="431"/>
        <end position="451"/>
    </location>
</feature>
<keyword evidence="8" id="KW-1185">Reference proteome</keyword>